<dbReference type="EMBL" id="AWSU01000223">
    <property type="protein sequence ID" value="ERI76043.1"/>
    <property type="molecule type" value="Genomic_DNA"/>
</dbReference>
<reference evidence="1 2" key="1">
    <citation type="submission" date="2013-07" db="EMBL/GenBank/DDBJ databases">
        <authorList>
            <person name="Weinstock G."/>
            <person name="Sodergren E."/>
            <person name="Wylie T."/>
            <person name="Fulton L."/>
            <person name="Fulton R."/>
            <person name="Fronick C."/>
            <person name="O'Laughlin M."/>
            <person name="Godfrey J."/>
            <person name="Miner T."/>
            <person name="Herter B."/>
            <person name="Appelbaum E."/>
            <person name="Cordes M."/>
            <person name="Lek S."/>
            <person name="Wollam A."/>
            <person name="Pepin K.H."/>
            <person name="Palsikar V.B."/>
            <person name="Mitreva M."/>
            <person name="Wilson R.K."/>
        </authorList>
    </citation>
    <scope>NUCLEOTIDE SEQUENCE [LARGE SCALE GENOMIC DNA]</scope>
    <source>
        <strain evidence="1 2">ATCC 14940</strain>
    </source>
</reference>
<name>A0ABC9TWB8_CLOSY</name>
<comment type="caution">
    <text evidence="1">The sequence shown here is derived from an EMBL/GenBank/DDBJ whole genome shotgun (WGS) entry which is preliminary data.</text>
</comment>
<organism evidence="1 2">
    <name type="scientific">[Clostridium] symbiosum ATCC 14940</name>
    <dbReference type="NCBI Taxonomy" id="411472"/>
    <lineage>
        <taxon>Bacteria</taxon>
        <taxon>Bacillati</taxon>
        <taxon>Bacillota</taxon>
        <taxon>Clostridia</taxon>
        <taxon>Lachnospirales</taxon>
        <taxon>Lachnospiraceae</taxon>
        <taxon>Otoolea</taxon>
    </lineage>
</organism>
<dbReference type="AlphaFoldDB" id="A0ABC9TWB8"/>
<accession>A0ABC9TWB8</accession>
<protein>
    <submittedName>
        <fullName evidence="1">Uncharacterized protein</fullName>
    </submittedName>
</protein>
<gene>
    <name evidence="1" type="ORF">CLOSYM_02841</name>
</gene>
<proteinExistence type="predicted"/>
<dbReference type="Proteomes" id="UP000016491">
    <property type="component" value="Unassembled WGS sequence"/>
</dbReference>
<sequence>MIIQLLVLIQPPAYKEIVEQHEAGGIKNVSGPCSGKAVAEKGKGSIPVFLFAVQVAGDEEKQRQMEEIDKAYGKITAVSENDRNDADSFYNIPVGGT</sequence>
<evidence type="ECO:0000313" key="2">
    <source>
        <dbReference type="Proteomes" id="UP000016491"/>
    </source>
</evidence>
<evidence type="ECO:0000313" key="1">
    <source>
        <dbReference type="EMBL" id="ERI76043.1"/>
    </source>
</evidence>